<organism evidence="2 3">
    <name type="scientific">Batillaria attramentaria</name>
    <dbReference type="NCBI Taxonomy" id="370345"/>
    <lineage>
        <taxon>Eukaryota</taxon>
        <taxon>Metazoa</taxon>
        <taxon>Spiralia</taxon>
        <taxon>Lophotrochozoa</taxon>
        <taxon>Mollusca</taxon>
        <taxon>Gastropoda</taxon>
        <taxon>Caenogastropoda</taxon>
        <taxon>Sorbeoconcha</taxon>
        <taxon>Cerithioidea</taxon>
        <taxon>Batillariidae</taxon>
        <taxon>Batillaria</taxon>
    </lineage>
</organism>
<keyword evidence="3" id="KW-1185">Reference proteome</keyword>
<sequence>MHLHVRLAFLAIFAFHSGTAGLPRPPVTGSTDHTGLGLTIETNPKAESVTTGVAAAPFARDLNQKASDVTGLNADAPDRPVDVTLSYVEKSDVSVLSVQILSGRLTQEGDGADGGADSEAKG</sequence>
<comment type="caution">
    <text evidence="2">The sequence shown here is derived from an EMBL/GenBank/DDBJ whole genome shotgun (WGS) entry which is preliminary data.</text>
</comment>
<gene>
    <name evidence="2" type="ORF">BaRGS_00012325</name>
</gene>
<evidence type="ECO:0000313" key="2">
    <source>
        <dbReference type="EMBL" id="KAK7496403.1"/>
    </source>
</evidence>
<feature type="chain" id="PRO_5044751323" evidence="1">
    <location>
        <begin position="22"/>
        <end position="122"/>
    </location>
</feature>
<dbReference type="EMBL" id="JACVVK020000067">
    <property type="protein sequence ID" value="KAK7496403.1"/>
    <property type="molecule type" value="Genomic_DNA"/>
</dbReference>
<protein>
    <submittedName>
        <fullName evidence="2">Uncharacterized protein</fullName>
    </submittedName>
</protein>
<evidence type="ECO:0000256" key="1">
    <source>
        <dbReference type="SAM" id="SignalP"/>
    </source>
</evidence>
<name>A0ABD0LAK1_9CAEN</name>
<proteinExistence type="predicted"/>
<evidence type="ECO:0000313" key="3">
    <source>
        <dbReference type="Proteomes" id="UP001519460"/>
    </source>
</evidence>
<feature type="non-terminal residue" evidence="2">
    <location>
        <position position="122"/>
    </location>
</feature>
<reference evidence="2 3" key="1">
    <citation type="journal article" date="2023" name="Sci. Data">
        <title>Genome assembly of the Korean intertidal mud-creeper Batillaria attramentaria.</title>
        <authorList>
            <person name="Patra A.K."/>
            <person name="Ho P.T."/>
            <person name="Jun S."/>
            <person name="Lee S.J."/>
            <person name="Kim Y."/>
            <person name="Won Y.J."/>
        </authorList>
    </citation>
    <scope>NUCLEOTIDE SEQUENCE [LARGE SCALE GENOMIC DNA]</scope>
    <source>
        <strain evidence="2">Wonlab-2016</strain>
    </source>
</reference>
<dbReference type="Proteomes" id="UP001519460">
    <property type="component" value="Unassembled WGS sequence"/>
</dbReference>
<accession>A0ABD0LAK1</accession>
<feature type="signal peptide" evidence="1">
    <location>
        <begin position="1"/>
        <end position="21"/>
    </location>
</feature>
<keyword evidence="1" id="KW-0732">Signal</keyword>
<dbReference type="AlphaFoldDB" id="A0ABD0LAK1"/>